<reference evidence="1" key="1">
    <citation type="submission" date="2021-02" db="EMBL/GenBank/DDBJ databases">
        <title>Neisseriaceae sp. 26B isolated from the cloaca of a Common Toad-headed Turtle (Mesoclemmys nasuta).</title>
        <authorList>
            <person name="Spergser J."/>
            <person name="Busse H.-J."/>
        </authorList>
    </citation>
    <scope>NUCLEOTIDE SEQUENCE</scope>
    <source>
        <strain evidence="1">26B</strain>
    </source>
</reference>
<organism evidence="1 2">
    <name type="scientific">Paralysiella testudinis</name>
    <dbReference type="NCBI Taxonomy" id="2809020"/>
    <lineage>
        <taxon>Bacteria</taxon>
        <taxon>Pseudomonadati</taxon>
        <taxon>Pseudomonadota</taxon>
        <taxon>Betaproteobacteria</taxon>
        <taxon>Neisseriales</taxon>
        <taxon>Neisseriaceae</taxon>
        <taxon>Paralysiella</taxon>
    </lineage>
</organism>
<protein>
    <submittedName>
        <fullName evidence="1">Uncharacterized protein</fullName>
    </submittedName>
</protein>
<accession>A0A892ZFW8</accession>
<evidence type="ECO:0000313" key="1">
    <source>
        <dbReference type="EMBL" id="QRQ82345.1"/>
    </source>
</evidence>
<proteinExistence type="predicted"/>
<name>A0A892ZFW8_9NEIS</name>
<dbReference type="Proteomes" id="UP000653156">
    <property type="component" value="Chromosome"/>
</dbReference>
<gene>
    <name evidence="1" type="ORF">JQU52_02750</name>
</gene>
<dbReference type="AlphaFoldDB" id="A0A892ZFW8"/>
<dbReference type="EMBL" id="CP069798">
    <property type="protein sequence ID" value="QRQ82345.1"/>
    <property type="molecule type" value="Genomic_DNA"/>
</dbReference>
<sequence>MLKTFQIFRGGAQKSGNGITVNISAAELQKMAERYNQNGGTAPLLIGHPPVTEQAAAPKYGMVKRLFTDGLKLMAQAEVLPDFAALVRAGRYKHVSASLWPPGHWGNPTPDAWGLNHVGFVPIPAVKGMDALDFGEDGTLHCCTALAAPTADFSEAFKAACSPASLALHQAAVQHQQQHPSTSYEQAVRACLAQHPDY</sequence>
<keyword evidence="2" id="KW-1185">Reference proteome</keyword>
<dbReference type="KEGG" id="ptes:JQU52_02750"/>
<evidence type="ECO:0000313" key="2">
    <source>
        <dbReference type="Proteomes" id="UP000653156"/>
    </source>
</evidence>
<dbReference type="RefSeq" id="WP_230339630.1">
    <property type="nucleotide sequence ID" value="NZ_CP069798.1"/>
</dbReference>